<evidence type="ECO:0000256" key="1">
    <source>
        <dbReference type="SAM" id="MobiDB-lite"/>
    </source>
</evidence>
<gene>
    <name evidence="3" type="ORF">LTR36_000051</name>
</gene>
<evidence type="ECO:0000313" key="4">
    <source>
        <dbReference type="Proteomes" id="UP001324427"/>
    </source>
</evidence>
<protein>
    <recommendedName>
        <fullName evidence="2">DUF7730 domain-containing protein</fullName>
    </recommendedName>
</protein>
<evidence type="ECO:0000259" key="2">
    <source>
        <dbReference type="Pfam" id="PF24864"/>
    </source>
</evidence>
<dbReference type="EMBL" id="JAVFHQ010000001">
    <property type="protein sequence ID" value="KAK4550472.1"/>
    <property type="molecule type" value="Genomic_DNA"/>
</dbReference>
<evidence type="ECO:0000313" key="3">
    <source>
        <dbReference type="EMBL" id="KAK4550472.1"/>
    </source>
</evidence>
<dbReference type="PANTHER" id="PTHR38790">
    <property type="entry name" value="2EXR DOMAIN-CONTAINING PROTEIN-RELATED"/>
    <property type="match status" value="1"/>
</dbReference>
<feature type="region of interest" description="Disordered" evidence="1">
    <location>
        <begin position="40"/>
        <end position="60"/>
    </location>
</feature>
<dbReference type="Pfam" id="PF24864">
    <property type="entry name" value="DUF7730"/>
    <property type="match status" value="1"/>
</dbReference>
<feature type="domain" description="DUF7730" evidence="2">
    <location>
        <begin position="65"/>
        <end position="168"/>
    </location>
</feature>
<dbReference type="PANTHER" id="PTHR38790:SF4">
    <property type="entry name" value="2EXR DOMAIN-CONTAINING PROTEIN"/>
    <property type="match status" value="1"/>
</dbReference>
<dbReference type="InterPro" id="IPR056632">
    <property type="entry name" value="DUF7730"/>
</dbReference>
<sequence length="283" mass="32200">MLLDIRSTDKPTTHPHNLDDQSKIATLEAQLRQERLRNEQLTKQLTSRQTSGQKTAPAKKKAFPFDKMLAELRNKVYANLLTSDTPISIGRRQQPKRHIVVNGSFVKHPADTTPPLRSNVIDHNGRSFFNKHGASILRVNKQTYQQAVTILYGSNTFVFIKQSALPQFVQGAGPGRGHLRHIVIADWNYRSNNAPMKSLADATRLQCLEIQRTSYHSAKQYEKGLRAFVKLGKTAKDRRRRFSLVRFRSGLSNEEKEDCKRIIAELEVRFIGQKSLEPQDGTA</sequence>
<reference evidence="3 4" key="1">
    <citation type="submission" date="2021-11" db="EMBL/GenBank/DDBJ databases">
        <title>Black yeast isolated from Biological Soil Crust.</title>
        <authorList>
            <person name="Kurbessoian T."/>
        </authorList>
    </citation>
    <scope>NUCLEOTIDE SEQUENCE [LARGE SCALE GENOMIC DNA]</scope>
    <source>
        <strain evidence="3 4">CCFEE 5522</strain>
    </source>
</reference>
<feature type="region of interest" description="Disordered" evidence="1">
    <location>
        <begin position="1"/>
        <end position="22"/>
    </location>
</feature>
<comment type="caution">
    <text evidence="3">The sequence shown here is derived from an EMBL/GenBank/DDBJ whole genome shotgun (WGS) entry which is preliminary data.</text>
</comment>
<proteinExistence type="predicted"/>
<dbReference type="Proteomes" id="UP001324427">
    <property type="component" value="Unassembled WGS sequence"/>
</dbReference>
<accession>A0AAV9JZ83</accession>
<feature type="compositionally biased region" description="Polar residues" evidence="1">
    <location>
        <begin position="41"/>
        <end position="54"/>
    </location>
</feature>
<keyword evidence="4" id="KW-1185">Reference proteome</keyword>
<dbReference type="AlphaFoldDB" id="A0AAV9JZ83"/>
<name>A0AAV9JZ83_9PEZI</name>
<organism evidence="3 4">
    <name type="scientific">Oleoguttula mirabilis</name>
    <dbReference type="NCBI Taxonomy" id="1507867"/>
    <lineage>
        <taxon>Eukaryota</taxon>
        <taxon>Fungi</taxon>
        <taxon>Dikarya</taxon>
        <taxon>Ascomycota</taxon>
        <taxon>Pezizomycotina</taxon>
        <taxon>Dothideomycetes</taxon>
        <taxon>Dothideomycetidae</taxon>
        <taxon>Mycosphaerellales</taxon>
        <taxon>Teratosphaeriaceae</taxon>
        <taxon>Oleoguttula</taxon>
    </lineage>
</organism>